<dbReference type="Proteomes" id="UP000236500">
    <property type="component" value="Unassembled WGS sequence"/>
</dbReference>
<keyword evidence="2" id="KW-1185">Reference proteome</keyword>
<comment type="caution">
    <text evidence="1">The sequence shown here is derived from an EMBL/GenBank/DDBJ whole genome shotgun (WGS) entry which is preliminary data.</text>
</comment>
<dbReference type="EMBL" id="MPDH01000014">
    <property type="protein sequence ID" value="PNP90628.1"/>
    <property type="molecule type" value="Genomic_DNA"/>
</dbReference>
<organism evidence="1 2">
    <name type="scientific">Listeria newyorkensis</name>
    <dbReference type="NCBI Taxonomy" id="1497681"/>
    <lineage>
        <taxon>Bacteria</taxon>
        <taxon>Bacillati</taxon>
        <taxon>Bacillota</taxon>
        <taxon>Bacilli</taxon>
        <taxon>Bacillales</taxon>
        <taxon>Listeriaceae</taxon>
        <taxon>Listeria</taxon>
    </lineage>
</organism>
<name>A0ABX4XLD8_9LIST</name>
<accession>A0ABX4XLD8</accession>
<reference evidence="1 2" key="1">
    <citation type="submission" date="2016-11" db="EMBL/GenBank/DDBJ databases">
        <title>Whole Genome Sequence of Listeria newyorkensis.</title>
        <authorList>
            <person name="Frink S."/>
            <person name="Morales C."/>
            <person name="Kiang D."/>
        </authorList>
    </citation>
    <scope>NUCLEOTIDE SEQUENCE [LARGE SCALE GENOMIC DNA]</scope>
    <source>
        <strain evidence="1 2">F1604011-044</strain>
    </source>
</reference>
<protein>
    <submittedName>
        <fullName evidence="1">Uncharacterized protein</fullName>
    </submittedName>
</protein>
<sequence length="90" mass="10730">MKIEYEGSVYTLDDFETYSVYIRDRLKYIMYQAYRNIRDSVVPNRCHGMKLAGVKALVQTNKDKAIKYTTFSTHEIDRVISFIEKYYPNL</sequence>
<evidence type="ECO:0000313" key="2">
    <source>
        <dbReference type="Proteomes" id="UP000236500"/>
    </source>
</evidence>
<proteinExistence type="predicted"/>
<evidence type="ECO:0000313" key="1">
    <source>
        <dbReference type="EMBL" id="PNP90628.1"/>
    </source>
</evidence>
<gene>
    <name evidence="1" type="ORF">BMT55_11665</name>
</gene>
<dbReference type="RefSeq" id="WP_103034968.1">
    <property type="nucleotide sequence ID" value="NZ_MPDH01000014.1"/>
</dbReference>